<protein>
    <recommendedName>
        <fullName evidence="5">tRNA pseudouridine synthase B</fullName>
        <ecNumber evidence="5">5.4.99.25</ecNumber>
    </recommendedName>
    <alternativeName>
        <fullName evidence="5">tRNA pseudouridine(55) synthase</fullName>
        <shortName evidence="5">Psi55 synthase</shortName>
    </alternativeName>
    <alternativeName>
        <fullName evidence="5">tRNA pseudouridylate synthase</fullName>
    </alternativeName>
    <alternativeName>
        <fullName evidence="5">tRNA-uridine isomerase</fullName>
    </alternativeName>
</protein>
<dbReference type="EC" id="5.4.99.25" evidence="5"/>
<evidence type="ECO:0000256" key="5">
    <source>
        <dbReference type="HAMAP-Rule" id="MF_01080"/>
    </source>
</evidence>
<name>A0A928TQ66_UNCKA</name>
<dbReference type="GO" id="GO:0003723">
    <property type="term" value="F:RNA binding"/>
    <property type="evidence" value="ECO:0007669"/>
    <property type="project" value="InterPro"/>
</dbReference>
<dbReference type="Proteomes" id="UP000710385">
    <property type="component" value="Unassembled WGS sequence"/>
</dbReference>
<organism evidence="8 9">
    <name type="scientific">candidate division WWE3 bacterium</name>
    <dbReference type="NCBI Taxonomy" id="2053526"/>
    <lineage>
        <taxon>Bacteria</taxon>
        <taxon>Katanobacteria</taxon>
    </lineage>
</organism>
<dbReference type="HAMAP" id="MF_01080">
    <property type="entry name" value="TruB_bact"/>
    <property type="match status" value="1"/>
</dbReference>
<feature type="active site" description="Nucleophile" evidence="5">
    <location>
        <position position="38"/>
    </location>
</feature>
<dbReference type="Pfam" id="PF16198">
    <property type="entry name" value="TruB_C_2"/>
    <property type="match status" value="1"/>
</dbReference>
<feature type="domain" description="tRNA pseudouridylate synthase B C-terminal" evidence="7">
    <location>
        <begin position="174"/>
        <end position="214"/>
    </location>
</feature>
<dbReference type="GO" id="GO:1990481">
    <property type="term" value="P:mRNA pseudouridine synthesis"/>
    <property type="evidence" value="ECO:0007669"/>
    <property type="project" value="TreeGrafter"/>
</dbReference>
<dbReference type="InterPro" id="IPR020103">
    <property type="entry name" value="PsdUridine_synth_cat_dom_sf"/>
</dbReference>
<evidence type="ECO:0000256" key="1">
    <source>
        <dbReference type="ARBA" id="ARBA00000385"/>
    </source>
</evidence>
<evidence type="ECO:0000259" key="6">
    <source>
        <dbReference type="Pfam" id="PF01509"/>
    </source>
</evidence>
<evidence type="ECO:0000313" key="8">
    <source>
        <dbReference type="EMBL" id="MBE7525139.1"/>
    </source>
</evidence>
<reference evidence="8" key="1">
    <citation type="submission" date="2020-05" db="EMBL/GenBank/DDBJ databases">
        <title>High-Quality Genomes of Partial-Nitritation/Anammox System by Hierarchical Clustering Based Hybrid Assembly.</title>
        <authorList>
            <person name="Liu L."/>
            <person name="Wang Y."/>
            <person name="Che Y."/>
            <person name="Chen Y."/>
            <person name="Xia Y."/>
            <person name="Luo R."/>
            <person name="Cheng S.H."/>
            <person name="Zheng C."/>
            <person name="Zhang T."/>
        </authorList>
    </citation>
    <scope>NUCLEOTIDE SEQUENCE</scope>
    <source>
        <strain evidence="8">H1_PAT1</strain>
    </source>
</reference>
<dbReference type="Pfam" id="PF01509">
    <property type="entry name" value="TruB_N"/>
    <property type="match status" value="1"/>
</dbReference>
<gene>
    <name evidence="5 8" type="primary">truB</name>
    <name evidence="8" type="ORF">HS096_01970</name>
</gene>
<dbReference type="InterPro" id="IPR032819">
    <property type="entry name" value="TruB_C"/>
</dbReference>
<comment type="caution">
    <text evidence="8">The sequence shown here is derived from an EMBL/GenBank/DDBJ whole genome shotgun (WGS) entry which is preliminary data.</text>
</comment>
<evidence type="ECO:0000313" key="9">
    <source>
        <dbReference type="Proteomes" id="UP000710385"/>
    </source>
</evidence>
<evidence type="ECO:0000256" key="3">
    <source>
        <dbReference type="ARBA" id="ARBA00022694"/>
    </source>
</evidence>
<comment type="similarity">
    <text evidence="2 5">Belongs to the pseudouridine synthase TruB family. Type 1 subfamily.</text>
</comment>
<dbReference type="SUPFAM" id="SSF55120">
    <property type="entry name" value="Pseudouridine synthase"/>
    <property type="match status" value="1"/>
</dbReference>
<proteinExistence type="inferred from homology"/>
<keyword evidence="4 5" id="KW-0413">Isomerase</keyword>
<dbReference type="InterPro" id="IPR002501">
    <property type="entry name" value="PsdUridine_synth_N"/>
</dbReference>
<dbReference type="GO" id="GO:0160148">
    <property type="term" value="F:tRNA pseudouridine(55) synthase activity"/>
    <property type="evidence" value="ECO:0007669"/>
    <property type="project" value="UniProtKB-EC"/>
</dbReference>
<evidence type="ECO:0000256" key="4">
    <source>
        <dbReference type="ARBA" id="ARBA00023235"/>
    </source>
</evidence>
<comment type="catalytic activity">
    <reaction evidence="1 5">
        <text>uridine(55) in tRNA = pseudouridine(55) in tRNA</text>
        <dbReference type="Rhea" id="RHEA:42532"/>
        <dbReference type="Rhea" id="RHEA-COMP:10101"/>
        <dbReference type="Rhea" id="RHEA-COMP:10102"/>
        <dbReference type="ChEBI" id="CHEBI:65314"/>
        <dbReference type="ChEBI" id="CHEBI:65315"/>
        <dbReference type="EC" id="5.4.99.25"/>
    </reaction>
</comment>
<dbReference type="Gene3D" id="3.30.2350.10">
    <property type="entry name" value="Pseudouridine synthase"/>
    <property type="match status" value="1"/>
</dbReference>
<dbReference type="NCBIfam" id="TIGR00431">
    <property type="entry name" value="TruB"/>
    <property type="match status" value="1"/>
</dbReference>
<evidence type="ECO:0000256" key="2">
    <source>
        <dbReference type="ARBA" id="ARBA00005642"/>
    </source>
</evidence>
<dbReference type="PANTHER" id="PTHR13767:SF2">
    <property type="entry name" value="PSEUDOURIDYLATE SYNTHASE TRUB1"/>
    <property type="match status" value="1"/>
</dbReference>
<comment type="function">
    <text evidence="5">Responsible for synthesis of pseudouridine from uracil-55 in the psi GC loop of transfer RNAs.</text>
</comment>
<dbReference type="InterPro" id="IPR014780">
    <property type="entry name" value="tRNA_psdUridine_synth_TruB"/>
</dbReference>
<keyword evidence="3 5" id="KW-0819">tRNA processing</keyword>
<dbReference type="AlphaFoldDB" id="A0A928TQ66"/>
<sequence length="225" mass="24056">MDGLLLVDKPAGITSHDVVDAIRNIAHTRRVGHAGTLDPFATGLLILGINKGTKALTGLVGLDKTYEATAKLGATSTTDDPEGAITEGSACPHPDTDVIQTVLSSFLGAYEQTAPVFSAKKVGGKKLYELARKGNMEGVVLPKKLVTIHDIALLDYRWPNLHFRVSCSSGTYIRALAKDIGAKLGCGAYLTELRRTNIGDHRIENAIALIDINEKNIGSRLIPMI</sequence>
<dbReference type="PANTHER" id="PTHR13767">
    <property type="entry name" value="TRNA-PSEUDOURIDINE SYNTHASE"/>
    <property type="match status" value="1"/>
</dbReference>
<dbReference type="CDD" id="cd02573">
    <property type="entry name" value="PseudoU_synth_EcTruB"/>
    <property type="match status" value="1"/>
</dbReference>
<dbReference type="GO" id="GO:0031119">
    <property type="term" value="P:tRNA pseudouridine synthesis"/>
    <property type="evidence" value="ECO:0007669"/>
    <property type="project" value="UniProtKB-UniRule"/>
</dbReference>
<feature type="domain" description="Pseudouridine synthase II N-terminal" evidence="6">
    <location>
        <begin position="23"/>
        <end position="173"/>
    </location>
</feature>
<evidence type="ECO:0000259" key="7">
    <source>
        <dbReference type="Pfam" id="PF16198"/>
    </source>
</evidence>
<dbReference type="EMBL" id="JABTTY010000001">
    <property type="protein sequence ID" value="MBE7525139.1"/>
    <property type="molecule type" value="Genomic_DNA"/>
</dbReference>
<accession>A0A928TQ66</accession>